<name>A0ABW0W4Y9_9BACL</name>
<dbReference type="Proteomes" id="UP001596047">
    <property type="component" value="Unassembled WGS sequence"/>
</dbReference>
<evidence type="ECO:0000313" key="2">
    <source>
        <dbReference type="Proteomes" id="UP001596047"/>
    </source>
</evidence>
<reference evidence="2" key="1">
    <citation type="journal article" date="2019" name="Int. J. Syst. Evol. Microbiol.">
        <title>The Global Catalogue of Microorganisms (GCM) 10K type strain sequencing project: providing services to taxonomists for standard genome sequencing and annotation.</title>
        <authorList>
            <consortium name="The Broad Institute Genomics Platform"/>
            <consortium name="The Broad Institute Genome Sequencing Center for Infectious Disease"/>
            <person name="Wu L."/>
            <person name="Ma J."/>
        </authorList>
    </citation>
    <scope>NUCLEOTIDE SEQUENCE [LARGE SCALE GENOMIC DNA]</scope>
    <source>
        <strain evidence="2">CGMCC 1.3240</strain>
    </source>
</reference>
<accession>A0ABW0W4Y9</accession>
<gene>
    <name evidence="1" type="ORF">ACFPYJ_29955</name>
</gene>
<evidence type="ECO:0000313" key="1">
    <source>
        <dbReference type="EMBL" id="MFC5653265.1"/>
    </source>
</evidence>
<sequence>MSTNDKSSRTFGSSVNLQLNPKLSIQFIHLRLLFSTRISLSIISLSTPNKDKLSAAINPQEDLTKVAFSKGDPVKMWQEIVKRYNGMGLQQAIREVNEQLLHPN</sequence>
<proteinExistence type="predicted"/>
<organism evidence="1 2">
    <name type="scientific">Paenibacillus solisilvae</name>
    <dbReference type="NCBI Taxonomy" id="2486751"/>
    <lineage>
        <taxon>Bacteria</taxon>
        <taxon>Bacillati</taxon>
        <taxon>Bacillota</taxon>
        <taxon>Bacilli</taxon>
        <taxon>Bacillales</taxon>
        <taxon>Paenibacillaceae</taxon>
        <taxon>Paenibacillus</taxon>
    </lineage>
</organism>
<dbReference type="RefSeq" id="WP_379191920.1">
    <property type="nucleotide sequence ID" value="NZ_JBHSOW010000121.1"/>
</dbReference>
<comment type="caution">
    <text evidence="1">The sequence shown here is derived from an EMBL/GenBank/DDBJ whole genome shotgun (WGS) entry which is preliminary data.</text>
</comment>
<protein>
    <submittedName>
        <fullName evidence="1">Uncharacterized protein</fullName>
    </submittedName>
</protein>
<dbReference type="EMBL" id="JBHSOW010000121">
    <property type="protein sequence ID" value="MFC5653265.1"/>
    <property type="molecule type" value="Genomic_DNA"/>
</dbReference>
<keyword evidence="2" id="KW-1185">Reference proteome</keyword>